<reference evidence="2 3" key="1">
    <citation type="submission" date="2017-11" db="EMBL/GenBank/DDBJ databases">
        <title>Population delineation of vibrios coincides with oyster pathogenicity.</title>
        <authorList>
            <person name="Bruto M."/>
            <person name="Labreuche Y."/>
            <person name="James A."/>
            <person name="Piel D."/>
            <person name="Chenivesse S."/>
            <person name="Petton B."/>
            <person name="Polz M.F."/>
            <person name="Le Roux F."/>
        </authorList>
    </citation>
    <scope>NUCLEOTIDE SEQUENCE [LARGE SCALE GENOMIC DNA]</scope>
    <source>
        <strain evidence="2 3">1F_55</strain>
    </source>
</reference>
<evidence type="ECO:0000256" key="1">
    <source>
        <dbReference type="SAM" id="Phobius"/>
    </source>
</evidence>
<protein>
    <submittedName>
        <fullName evidence="2">Uncharacterized protein</fullName>
    </submittedName>
</protein>
<dbReference type="AlphaFoldDB" id="A0A2T5EII7"/>
<organism evidence="2 3">
    <name type="scientific">Vibrio splendidus</name>
    <dbReference type="NCBI Taxonomy" id="29497"/>
    <lineage>
        <taxon>Bacteria</taxon>
        <taxon>Pseudomonadati</taxon>
        <taxon>Pseudomonadota</taxon>
        <taxon>Gammaproteobacteria</taxon>
        <taxon>Vibrionales</taxon>
        <taxon>Vibrionaceae</taxon>
        <taxon>Vibrio</taxon>
    </lineage>
</organism>
<evidence type="ECO:0000313" key="2">
    <source>
        <dbReference type="EMBL" id="PTP19841.1"/>
    </source>
</evidence>
<sequence length="59" mass="6771">MALRSFKRRVVGLVYASVEPDRHAPETKKSQIICDFLLLVLVPTMAVLVHSRYWLTIDS</sequence>
<name>A0A2T5EII7_VIBSP</name>
<keyword evidence="1" id="KW-0472">Membrane</keyword>
<gene>
    <name evidence="2" type="ORF">CWO36_09215</name>
</gene>
<evidence type="ECO:0000313" key="3">
    <source>
        <dbReference type="Proteomes" id="UP000244080"/>
    </source>
</evidence>
<dbReference type="Proteomes" id="UP000244080">
    <property type="component" value="Unassembled WGS sequence"/>
</dbReference>
<keyword evidence="1" id="KW-0812">Transmembrane</keyword>
<feature type="transmembrane region" description="Helical" evidence="1">
    <location>
        <begin position="32"/>
        <end position="55"/>
    </location>
</feature>
<dbReference type="EMBL" id="PIGA01000012">
    <property type="protein sequence ID" value="PTP19841.1"/>
    <property type="molecule type" value="Genomic_DNA"/>
</dbReference>
<keyword evidence="1" id="KW-1133">Transmembrane helix</keyword>
<comment type="caution">
    <text evidence="2">The sequence shown here is derived from an EMBL/GenBank/DDBJ whole genome shotgun (WGS) entry which is preliminary data.</text>
</comment>
<accession>A0A2T5EII7</accession>
<proteinExistence type="predicted"/>